<accession>A0A8D8SDU3</accession>
<feature type="coiled-coil region" evidence="7">
    <location>
        <begin position="160"/>
        <end position="194"/>
    </location>
</feature>
<keyword evidence="4 6" id="KW-0698">rRNA processing</keyword>
<evidence type="ECO:0000256" key="8">
    <source>
        <dbReference type="SAM" id="MobiDB-lite"/>
    </source>
</evidence>
<dbReference type="PANTHER" id="PTHR21738:SF0">
    <property type="entry name" value="RIBOSOMAL RNA PROCESSING PROTEIN 36 HOMOLOG"/>
    <property type="match status" value="1"/>
</dbReference>
<evidence type="ECO:0000256" key="4">
    <source>
        <dbReference type="ARBA" id="ARBA00022552"/>
    </source>
</evidence>
<organism evidence="9">
    <name type="scientific">Cacopsylla melanoneura</name>
    <dbReference type="NCBI Taxonomy" id="428564"/>
    <lineage>
        <taxon>Eukaryota</taxon>
        <taxon>Metazoa</taxon>
        <taxon>Ecdysozoa</taxon>
        <taxon>Arthropoda</taxon>
        <taxon>Hexapoda</taxon>
        <taxon>Insecta</taxon>
        <taxon>Pterygota</taxon>
        <taxon>Neoptera</taxon>
        <taxon>Paraneoptera</taxon>
        <taxon>Hemiptera</taxon>
        <taxon>Sternorrhyncha</taxon>
        <taxon>Psylloidea</taxon>
        <taxon>Psyllidae</taxon>
        <taxon>Psyllinae</taxon>
        <taxon>Cacopsylla</taxon>
    </lineage>
</organism>
<comment type="subcellular location">
    <subcellularLocation>
        <location evidence="1 6">Nucleus</location>
        <location evidence="1 6">Nucleolus</location>
    </subcellularLocation>
</comment>
<comment type="subunit">
    <text evidence="6">Associates with 90S and pre-40S pre-ribosomal particles.</text>
</comment>
<evidence type="ECO:0000256" key="6">
    <source>
        <dbReference type="RuleBase" id="RU368027"/>
    </source>
</evidence>
<keyword evidence="3 6" id="KW-0690">Ribosome biogenesis</keyword>
<evidence type="ECO:0000313" key="9">
    <source>
        <dbReference type="EMBL" id="CAG6667866.1"/>
    </source>
</evidence>
<dbReference type="AlphaFoldDB" id="A0A8D8SDU3"/>
<evidence type="ECO:0000256" key="2">
    <source>
        <dbReference type="ARBA" id="ARBA00009418"/>
    </source>
</evidence>
<name>A0A8D8SDU3_9HEMI</name>
<comment type="similarity">
    <text evidence="2 6">Belongs to the RRP36 family.</text>
</comment>
<dbReference type="PANTHER" id="PTHR21738">
    <property type="entry name" value="RIBOSOMAL RNA PROCESSING PROTEIN 36 HOMOLOG"/>
    <property type="match status" value="1"/>
</dbReference>
<dbReference type="GO" id="GO:0030686">
    <property type="term" value="C:90S preribosome"/>
    <property type="evidence" value="ECO:0007669"/>
    <property type="project" value="TreeGrafter"/>
</dbReference>
<dbReference type="GO" id="GO:0005730">
    <property type="term" value="C:nucleolus"/>
    <property type="evidence" value="ECO:0007669"/>
    <property type="project" value="UniProtKB-SubCell"/>
</dbReference>
<evidence type="ECO:0000256" key="5">
    <source>
        <dbReference type="ARBA" id="ARBA00023242"/>
    </source>
</evidence>
<dbReference type="EMBL" id="HBUF01217579">
    <property type="protein sequence ID" value="CAG6667866.1"/>
    <property type="molecule type" value="Transcribed_RNA"/>
</dbReference>
<keyword evidence="7" id="KW-0175">Coiled coil</keyword>
<evidence type="ECO:0000256" key="7">
    <source>
        <dbReference type="SAM" id="Coils"/>
    </source>
</evidence>
<dbReference type="InterPro" id="IPR009292">
    <property type="entry name" value="RRP36"/>
</dbReference>
<evidence type="ECO:0000256" key="3">
    <source>
        <dbReference type="ARBA" id="ARBA00022517"/>
    </source>
</evidence>
<comment type="function">
    <text evidence="6">Component of the 90S pre-ribosome involved in the maturation of rRNAs. Required for early cleavages of the pre-RNAs in the 40S ribosomal subunit maturation pathway.</text>
</comment>
<proteinExistence type="inferred from homology"/>
<feature type="region of interest" description="Disordered" evidence="8">
    <location>
        <begin position="221"/>
        <end position="246"/>
    </location>
</feature>
<protein>
    <recommendedName>
        <fullName evidence="6">rRNA biogenesis protein RRP36</fullName>
    </recommendedName>
</protein>
<sequence length="246" mass="29395">MDTLLINMSDTQDIPQDTDDERIAIREELQGLSFEQLQKLKEEMGTKLFNKKVFSGKHIDPKSKRKNLNFKRENKNRPREVSSKIPPRMVKKTAQPVIPVPKNIPRDPRFDSLCGTFKEKAFHSAYKFVDDIRDKEITILKKKLKKEKNSDEKEKIKYLVQRMENQSREAKLRREKHQQDKEEHTARIQALKHGEKPQFRKKSEQTMLNLVQKFETLKKTGKINKHIEKKTKQMKAKERKQHRYFE</sequence>
<keyword evidence="6" id="KW-0687">Ribonucleoprotein</keyword>
<evidence type="ECO:0000256" key="1">
    <source>
        <dbReference type="ARBA" id="ARBA00004604"/>
    </source>
</evidence>
<dbReference type="GO" id="GO:0000462">
    <property type="term" value="P:maturation of SSU-rRNA from tricistronic rRNA transcript (SSU-rRNA, 5.8S rRNA, LSU-rRNA)"/>
    <property type="evidence" value="ECO:0007669"/>
    <property type="project" value="TreeGrafter"/>
</dbReference>
<keyword evidence="5 6" id="KW-0539">Nucleus</keyword>
<dbReference type="Pfam" id="PF06102">
    <property type="entry name" value="RRP36"/>
    <property type="match status" value="1"/>
</dbReference>
<reference evidence="9" key="1">
    <citation type="submission" date="2021-05" db="EMBL/GenBank/DDBJ databases">
        <authorList>
            <person name="Alioto T."/>
            <person name="Alioto T."/>
            <person name="Gomez Garrido J."/>
        </authorList>
    </citation>
    <scope>NUCLEOTIDE SEQUENCE</scope>
</reference>